<sequence>MSNLNPSNCSAGVLETGRKLDLESDENATERHPQISLETPYAVRERVRITSKTENTIEKKSVTFRYVAIRFIYSQ</sequence>
<dbReference type="AlphaFoldDB" id="A0A1N7EEU7"/>
<dbReference type="Proteomes" id="UP000185936">
    <property type="component" value="Unassembled WGS sequence"/>
</dbReference>
<organism evidence="1 2">
    <name type="scientific">Natronorubrum thiooxidans</name>
    <dbReference type="NCBI Taxonomy" id="308853"/>
    <lineage>
        <taxon>Archaea</taxon>
        <taxon>Methanobacteriati</taxon>
        <taxon>Methanobacteriota</taxon>
        <taxon>Stenosarchaea group</taxon>
        <taxon>Halobacteria</taxon>
        <taxon>Halobacteriales</taxon>
        <taxon>Natrialbaceae</taxon>
        <taxon>Natronorubrum</taxon>
    </lineage>
</organism>
<dbReference type="EMBL" id="FTNR01000004">
    <property type="protein sequence ID" value="SIR86692.1"/>
    <property type="molecule type" value="Genomic_DNA"/>
</dbReference>
<evidence type="ECO:0000313" key="1">
    <source>
        <dbReference type="EMBL" id="SIR86692.1"/>
    </source>
</evidence>
<dbReference type="STRING" id="308853.SAMN05421752_10435"/>
<gene>
    <name evidence="1" type="ORF">SAMN05421752_10435</name>
</gene>
<reference evidence="2" key="1">
    <citation type="submission" date="2017-01" db="EMBL/GenBank/DDBJ databases">
        <authorList>
            <person name="Varghese N."/>
            <person name="Submissions S."/>
        </authorList>
    </citation>
    <scope>NUCLEOTIDE SEQUENCE [LARGE SCALE GENOMIC DNA]</scope>
    <source>
        <strain evidence="2">type strain: HArc-</strain>
    </source>
</reference>
<evidence type="ECO:0000313" key="2">
    <source>
        <dbReference type="Proteomes" id="UP000185936"/>
    </source>
</evidence>
<proteinExistence type="predicted"/>
<keyword evidence="2" id="KW-1185">Reference proteome</keyword>
<accession>A0A1N7EEU7</accession>
<protein>
    <submittedName>
        <fullName evidence="1">Uncharacterized protein</fullName>
    </submittedName>
</protein>
<name>A0A1N7EEU7_9EURY</name>